<feature type="signal peptide" evidence="2">
    <location>
        <begin position="1"/>
        <end position="28"/>
    </location>
</feature>
<name>B1ZVP5_OPITP</name>
<dbReference type="InterPro" id="IPR003599">
    <property type="entry name" value="Ig_sub"/>
</dbReference>
<dbReference type="InterPro" id="IPR007110">
    <property type="entry name" value="Ig-like_dom"/>
</dbReference>
<feature type="domain" description="Ig-like" evidence="3">
    <location>
        <begin position="152"/>
        <end position="232"/>
    </location>
</feature>
<dbReference type="Pfam" id="PF13927">
    <property type="entry name" value="Ig_3"/>
    <property type="match status" value="2"/>
</dbReference>
<dbReference type="PROSITE" id="PS51257">
    <property type="entry name" value="PROKAR_LIPOPROTEIN"/>
    <property type="match status" value="1"/>
</dbReference>
<dbReference type="InterPro" id="IPR013098">
    <property type="entry name" value="Ig_I-set"/>
</dbReference>
<organism evidence="4 5">
    <name type="scientific">Opitutus terrae (strain DSM 11246 / JCM 15787 / PB90-1)</name>
    <dbReference type="NCBI Taxonomy" id="452637"/>
    <lineage>
        <taxon>Bacteria</taxon>
        <taxon>Pseudomonadati</taxon>
        <taxon>Verrucomicrobiota</taxon>
        <taxon>Opitutia</taxon>
        <taxon>Opitutales</taxon>
        <taxon>Opitutaceae</taxon>
        <taxon>Opitutus</taxon>
    </lineage>
</organism>
<gene>
    <name evidence="4" type="ordered locus">Oter_0854</name>
</gene>
<accession>B1ZVP5</accession>
<proteinExistence type="predicted"/>
<dbReference type="STRING" id="452637.Oter_0854"/>
<dbReference type="InterPro" id="IPR036179">
    <property type="entry name" value="Ig-like_dom_sf"/>
</dbReference>
<dbReference type="PANTHER" id="PTHR13817:SF166">
    <property type="entry name" value="NEURONAL IGCAM-RELATED"/>
    <property type="match status" value="1"/>
</dbReference>
<evidence type="ECO:0000256" key="2">
    <source>
        <dbReference type="SAM" id="SignalP"/>
    </source>
</evidence>
<dbReference type="CDD" id="cd00096">
    <property type="entry name" value="Ig"/>
    <property type="match status" value="1"/>
</dbReference>
<dbReference type="Gene3D" id="2.60.40.10">
    <property type="entry name" value="Immunoglobulins"/>
    <property type="match status" value="8"/>
</dbReference>
<feature type="domain" description="Ig-like" evidence="3">
    <location>
        <begin position="502"/>
        <end position="584"/>
    </location>
</feature>
<dbReference type="Proteomes" id="UP000007013">
    <property type="component" value="Chromosome"/>
</dbReference>
<keyword evidence="1" id="KW-0677">Repeat</keyword>
<dbReference type="InterPro" id="IPR050964">
    <property type="entry name" value="Striated_Muscle_Regulatory"/>
</dbReference>
<keyword evidence="2" id="KW-0732">Signal</keyword>
<dbReference type="eggNOG" id="COG3291">
    <property type="taxonomic scope" value="Bacteria"/>
</dbReference>
<dbReference type="PROSITE" id="PS50835">
    <property type="entry name" value="IG_LIKE"/>
    <property type="match status" value="6"/>
</dbReference>
<dbReference type="EMBL" id="CP001032">
    <property type="protein sequence ID" value="ACB74142.1"/>
    <property type="molecule type" value="Genomic_DNA"/>
</dbReference>
<reference evidence="4 5" key="1">
    <citation type="journal article" date="2011" name="J. Bacteriol.">
        <title>Genome sequence of the verrucomicrobium Opitutus terrae PB90-1, an abundant inhabitant of rice paddy soil ecosystems.</title>
        <authorList>
            <person name="van Passel M.W."/>
            <person name="Kant R."/>
            <person name="Palva A."/>
            <person name="Copeland A."/>
            <person name="Lucas S."/>
            <person name="Lapidus A."/>
            <person name="Glavina del Rio T."/>
            <person name="Pitluck S."/>
            <person name="Goltsman E."/>
            <person name="Clum A."/>
            <person name="Sun H."/>
            <person name="Schmutz J."/>
            <person name="Larimer F.W."/>
            <person name="Land M.L."/>
            <person name="Hauser L."/>
            <person name="Kyrpides N."/>
            <person name="Mikhailova N."/>
            <person name="Richardson P.P."/>
            <person name="Janssen P.H."/>
            <person name="de Vos W.M."/>
            <person name="Smidt H."/>
        </authorList>
    </citation>
    <scope>NUCLEOTIDE SEQUENCE [LARGE SCALE GENOMIC DNA]</scope>
    <source>
        <strain evidence="5">DSM 11246 / JCM 15787 / PB90-1</strain>
    </source>
</reference>
<dbReference type="SMART" id="SM00409">
    <property type="entry name" value="IG"/>
    <property type="match status" value="8"/>
</dbReference>
<dbReference type="Pfam" id="PF07679">
    <property type="entry name" value="I-set"/>
    <property type="match status" value="2"/>
</dbReference>
<dbReference type="PANTHER" id="PTHR13817">
    <property type="entry name" value="TITIN"/>
    <property type="match status" value="1"/>
</dbReference>
<dbReference type="InterPro" id="IPR003598">
    <property type="entry name" value="Ig_sub2"/>
</dbReference>
<feature type="domain" description="Ig-like" evidence="3">
    <location>
        <begin position="238"/>
        <end position="321"/>
    </location>
</feature>
<protein>
    <submittedName>
        <fullName evidence="4">Immunoglobulin I-set domain protein</fullName>
    </submittedName>
</protein>
<dbReference type="InterPro" id="IPR013783">
    <property type="entry name" value="Ig-like_fold"/>
</dbReference>
<dbReference type="SUPFAM" id="SSF48726">
    <property type="entry name" value="Immunoglobulin"/>
    <property type="match status" value="8"/>
</dbReference>
<feature type="domain" description="Ig-like" evidence="3">
    <location>
        <begin position="415"/>
        <end position="495"/>
    </location>
</feature>
<dbReference type="SMART" id="SM00408">
    <property type="entry name" value="IGc2"/>
    <property type="match status" value="5"/>
</dbReference>
<sequence>MPTRADLGAAINVLALAISCLGVHVVAAAPTALTTGSEQVPSVSPPSSARATGNHGLVQALAAAPVLQGISGGGEVELGQRVVLTVVFSGSGEGQSYEWRKGDAILAGVNAASHVIAAAGAMDAGSYTVTVTNPGGSSTASTSLSVKPAAAPYILESPRSLVRYVGQPASFGCRATGSYPRSFEWRKNGAPIPGATGETLQFAALTATDAGTYSVVITNSLGSATSADASLTVNAAVPLVLSSSAPYPATVTAGGSVTFSVYITNGSYPYTYQWRKEGLPIDGATQSSFSIATTRLEDAGNYSVVVTNPAGSVTSREAALVVNPPTPVSFVRQPQGVAIVEGQDAYLSVEVAGSPPFSFQWFKDGVPISDATLSSLRLTALRQIDAGSYTVRVTNPAGPCDSNSAAIAVSPAIRPSITRPPEAATVNYKASVNLSVTVTGSTPLRFQWRKNGADIPGANQSYFGIYTALPADSGDYTVVVTNAGGSITSATAKIVVNPAVLPEIQTQPVSQQVSAGAQVDFSVAATSAGAGDRTMVWRKNGVPISGAIYSSYGINAVTASDAGYYSVAITGEAGTVISAPALLTVLPPAPPSITHWPASRIYASPGDSARLDVWGIKSAGPLTYQWSKDGQPVAGGVYSALEFGHVAPTDYGVYTVTISNAAAVVTSPPIVLGQEEHAIQRTTPWVDAVAAGDIVYFLTAAPSRIDRYDLKQERWLPSVSLTQAVAPTAFVPAPDGIYIAYGRILTRRPLDLGSETVITNAPTDIAHLFTVGDWVYYYTIGLAGYGKVRRSSLEIGSVVALNDLGNVVWAAKSGKLFASGYIYASGQPECYAVAEDGAITEVKKPSSGGTLPVGLRVYVSPDEQWVASSSGVVSRTADMSYLRCLGDSFSDLGFFADGTPVCLRGRTLTMVDRSTFFETARADAGVYGLRLFIRGDIAYVFDTTSSGSSSTPKKISRTAFAALQARGTTNLPTGRYSVDDAFVGSEGVVNVFSRSLQSFVRWSAVTQSFLPTIPLPAAPLTAFSQPGQSRVLLGYPNGRLAALSLQASTVGEVQIGNSPAPIAQVLDLNDMPVVRTGGGHLMLATDGSIRHVAWQTIYGDYLAWHPATGRLFAGSRSDGTTYVTVAPSGAISTNYPNAGGYGTAYPPLRIDAENNLAVTGNGRIVDLSVRPIGALANDVNDAVWLPGALYTMRELGGRTEIQRWARTSYLQTRRTAVSGRPVRLLRLSDARLVAITTAQGTPIFTVLHEDLSVAGSSTGRMSILTQPQSQVAAPGSPVALSATEFGNAGDVAYQWIRNGAVLPGTTGPLLVLEAVQPSEVGLYAAAATDFKSSASTTVAIVGLAITTKVAGAGVEIGTNIVHANGRVFDQIRLDGVAASISADAGQVARMSYVDLDNDIVQVELSGAGTLSLVLTGSSGPAEPLNYIQPGIRYMKGHAGIVIAGANETTHVSVFSVGRANAVNQGLFRDDVSYDGLADLAYIAILSNDGKFGGLRCANANFFATRGWTGVYAPGVHFNGPVYVGDINAFDDASAVLMLGSAGGETLINGGDLAQSNNRPVQVSGLTRLKFAAGTTSHGMLFPAQQNKARLEQAGVDVTAAIVVNPGP</sequence>
<feature type="chain" id="PRO_5002772152" evidence="2">
    <location>
        <begin position="29"/>
        <end position="1607"/>
    </location>
</feature>
<evidence type="ECO:0000313" key="4">
    <source>
        <dbReference type="EMBL" id="ACB74142.1"/>
    </source>
</evidence>
<feature type="domain" description="Ig-like" evidence="3">
    <location>
        <begin position="325"/>
        <end position="408"/>
    </location>
</feature>
<feature type="domain" description="Ig-like" evidence="3">
    <location>
        <begin position="65"/>
        <end position="145"/>
    </location>
</feature>
<evidence type="ECO:0000313" key="5">
    <source>
        <dbReference type="Proteomes" id="UP000007013"/>
    </source>
</evidence>
<keyword evidence="5" id="KW-1185">Reference proteome</keyword>
<dbReference type="OrthoDB" id="194339at2"/>
<dbReference type="KEGG" id="ote:Oter_0854"/>
<evidence type="ECO:0000259" key="3">
    <source>
        <dbReference type="PROSITE" id="PS50835"/>
    </source>
</evidence>
<evidence type="ECO:0000256" key="1">
    <source>
        <dbReference type="ARBA" id="ARBA00022737"/>
    </source>
</evidence>
<dbReference type="HOGENOM" id="CLU_248366_0_0_0"/>